<dbReference type="PANTHER" id="PTHR47903">
    <property type="entry name" value="OS07G0636400 PROTEIN"/>
    <property type="match status" value="1"/>
</dbReference>
<accession>A0AAN8ZKF7</accession>
<sequence>MTRRKRSIKRGASVGAGAAVNPGIVSEEQLCRCYEGEALSHLLKSIKSFQAIILAADCNPKWLTKHIPSLASSRKVPVIFIKDKKACSLRLGELVHLKTAIAIGIKAKGNTINQLFEEIIHDSELKLGTDVV</sequence>
<dbReference type="InterPro" id="IPR004038">
    <property type="entry name" value="Ribosomal_eL8/eL30/eS12/Gad45"/>
</dbReference>
<feature type="domain" description="Ribosomal protein eL8/eL30/eS12/Gadd45" evidence="1">
    <location>
        <begin position="48"/>
        <end position="109"/>
    </location>
</feature>
<dbReference type="Gene3D" id="3.30.1330.30">
    <property type="match status" value="1"/>
</dbReference>
<dbReference type="PANTHER" id="PTHR47903:SF2">
    <property type="entry name" value="OS07G0636400 PROTEIN"/>
    <property type="match status" value="1"/>
</dbReference>
<keyword evidence="2" id="KW-0689">Ribosomal protein</keyword>
<evidence type="ECO:0000259" key="1">
    <source>
        <dbReference type="Pfam" id="PF01248"/>
    </source>
</evidence>
<protein>
    <submittedName>
        <fullName evidence="2">Ribosomal protein L7Ae/L30e/S12e/Gadd45</fullName>
    </submittedName>
</protein>
<comment type="caution">
    <text evidence="2">The sequence shown here is derived from an EMBL/GenBank/DDBJ whole genome shotgun (WGS) entry which is preliminary data.</text>
</comment>
<organism evidence="2 3">
    <name type="scientific">Dillenia turbinata</name>
    <dbReference type="NCBI Taxonomy" id="194707"/>
    <lineage>
        <taxon>Eukaryota</taxon>
        <taxon>Viridiplantae</taxon>
        <taxon>Streptophyta</taxon>
        <taxon>Embryophyta</taxon>
        <taxon>Tracheophyta</taxon>
        <taxon>Spermatophyta</taxon>
        <taxon>Magnoliopsida</taxon>
        <taxon>eudicotyledons</taxon>
        <taxon>Gunneridae</taxon>
        <taxon>Pentapetalae</taxon>
        <taxon>Dilleniales</taxon>
        <taxon>Dilleniaceae</taxon>
        <taxon>Dillenia</taxon>
    </lineage>
</organism>
<dbReference type="Proteomes" id="UP001370490">
    <property type="component" value="Unassembled WGS sequence"/>
</dbReference>
<dbReference type="AlphaFoldDB" id="A0AAN8ZKF7"/>
<dbReference type="Pfam" id="PF01248">
    <property type="entry name" value="Ribosomal_L7Ae"/>
    <property type="match status" value="1"/>
</dbReference>
<proteinExistence type="predicted"/>
<keyword evidence="2" id="KW-0687">Ribonucleoprotein</keyword>
<evidence type="ECO:0000313" key="2">
    <source>
        <dbReference type="EMBL" id="KAK6941161.1"/>
    </source>
</evidence>
<dbReference type="GO" id="GO:0005840">
    <property type="term" value="C:ribosome"/>
    <property type="evidence" value="ECO:0007669"/>
    <property type="project" value="UniProtKB-KW"/>
</dbReference>
<name>A0AAN8ZKF7_9MAGN</name>
<evidence type="ECO:0000313" key="3">
    <source>
        <dbReference type="Proteomes" id="UP001370490"/>
    </source>
</evidence>
<dbReference type="InterPro" id="IPR029064">
    <property type="entry name" value="Ribosomal_eL30-like_sf"/>
</dbReference>
<reference evidence="2 3" key="1">
    <citation type="submission" date="2023-12" db="EMBL/GenBank/DDBJ databases">
        <title>A high-quality genome assembly for Dillenia turbinata (Dilleniales).</title>
        <authorList>
            <person name="Chanderbali A."/>
        </authorList>
    </citation>
    <scope>NUCLEOTIDE SEQUENCE [LARGE SCALE GENOMIC DNA]</scope>
    <source>
        <strain evidence="2">LSX21</strain>
        <tissue evidence="2">Leaf</tissue>
    </source>
</reference>
<keyword evidence="3" id="KW-1185">Reference proteome</keyword>
<dbReference type="SUPFAM" id="SSF55315">
    <property type="entry name" value="L30e-like"/>
    <property type="match status" value="1"/>
</dbReference>
<dbReference type="EMBL" id="JBAMMX010000005">
    <property type="protein sequence ID" value="KAK6941161.1"/>
    <property type="molecule type" value="Genomic_DNA"/>
</dbReference>
<gene>
    <name evidence="2" type="ORF">RJ641_030692</name>
</gene>